<dbReference type="WBParaSite" id="ASIM_0001248101-mRNA-1">
    <property type="protein sequence ID" value="ASIM_0001248101-mRNA-1"/>
    <property type="gene ID" value="ASIM_0001248101"/>
</dbReference>
<gene>
    <name evidence="1" type="ORF">ASIM_LOCUS11947</name>
</gene>
<dbReference type="Proteomes" id="UP000267096">
    <property type="component" value="Unassembled WGS sequence"/>
</dbReference>
<sequence>MVGSRLRPPNEQKHKILIRKDKFEANYWKEQQWLAGRRKIKIQMVRNDTKQIAYLIGRTLTAEIGMVSLDKDGMIALETRRTNAVAQLLGGDSSSCTPEVTVTIELVCADVLRS</sequence>
<name>A0A0M3JW40_ANISI</name>
<organism evidence="3">
    <name type="scientific">Anisakis simplex</name>
    <name type="common">Herring worm</name>
    <dbReference type="NCBI Taxonomy" id="6269"/>
    <lineage>
        <taxon>Eukaryota</taxon>
        <taxon>Metazoa</taxon>
        <taxon>Ecdysozoa</taxon>
        <taxon>Nematoda</taxon>
        <taxon>Chromadorea</taxon>
        <taxon>Rhabditida</taxon>
        <taxon>Spirurina</taxon>
        <taxon>Ascaridomorpha</taxon>
        <taxon>Ascaridoidea</taxon>
        <taxon>Anisakidae</taxon>
        <taxon>Anisakis</taxon>
        <taxon>Anisakis simplex complex</taxon>
    </lineage>
</organism>
<evidence type="ECO:0000313" key="3">
    <source>
        <dbReference type="WBParaSite" id="ASIM_0001248101-mRNA-1"/>
    </source>
</evidence>
<dbReference type="AlphaFoldDB" id="A0A0M3JW40"/>
<reference evidence="3" key="1">
    <citation type="submission" date="2017-02" db="UniProtKB">
        <authorList>
            <consortium name="WormBaseParasite"/>
        </authorList>
    </citation>
    <scope>IDENTIFICATION</scope>
</reference>
<accession>A0A0M3JW40</accession>
<evidence type="ECO:0000313" key="1">
    <source>
        <dbReference type="EMBL" id="VDK46215.1"/>
    </source>
</evidence>
<keyword evidence="2" id="KW-1185">Reference proteome</keyword>
<protein>
    <submittedName>
        <fullName evidence="3">RNase_PH domain-containing protein</fullName>
    </submittedName>
</protein>
<proteinExistence type="predicted"/>
<evidence type="ECO:0000313" key="2">
    <source>
        <dbReference type="Proteomes" id="UP000267096"/>
    </source>
</evidence>
<dbReference type="EMBL" id="UYRR01031120">
    <property type="protein sequence ID" value="VDK46215.1"/>
    <property type="molecule type" value="Genomic_DNA"/>
</dbReference>
<reference evidence="1 2" key="2">
    <citation type="submission" date="2018-11" db="EMBL/GenBank/DDBJ databases">
        <authorList>
            <consortium name="Pathogen Informatics"/>
        </authorList>
    </citation>
    <scope>NUCLEOTIDE SEQUENCE [LARGE SCALE GENOMIC DNA]</scope>
</reference>